<keyword evidence="2" id="KW-1133">Transmembrane helix</keyword>
<evidence type="ECO:0008006" key="5">
    <source>
        <dbReference type="Google" id="ProtNLM"/>
    </source>
</evidence>
<dbReference type="OrthoDB" id="3687312at2"/>
<name>A0A073AYN8_9PSEU</name>
<dbReference type="AlphaFoldDB" id="A0A073AYN8"/>
<dbReference type="STRING" id="28042.GU90_06660"/>
<keyword evidence="4" id="KW-1185">Reference proteome</keyword>
<feature type="transmembrane region" description="Helical" evidence="2">
    <location>
        <begin position="104"/>
        <end position="126"/>
    </location>
</feature>
<keyword evidence="2" id="KW-0812">Transmembrane</keyword>
<accession>A0A073AYN8</accession>
<evidence type="ECO:0000313" key="3">
    <source>
        <dbReference type="EMBL" id="KEI44903.1"/>
    </source>
</evidence>
<organism evidence="3 4">
    <name type="scientific">Saccharopolyspora rectivirgula</name>
    <dbReference type="NCBI Taxonomy" id="28042"/>
    <lineage>
        <taxon>Bacteria</taxon>
        <taxon>Bacillati</taxon>
        <taxon>Actinomycetota</taxon>
        <taxon>Actinomycetes</taxon>
        <taxon>Pseudonocardiales</taxon>
        <taxon>Pseudonocardiaceae</taxon>
        <taxon>Saccharopolyspora</taxon>
    </lineage>
</organism>
<feature type="region of interest" description="Disordered" evidence="1">
    <location>
        <begin position="1"/>
        <end position="83"/>
    </location>
</feature>
<gene>
    <name evidence="3" type="ORF">GU90_06660</name>
</gene>
<reference evidence="3 4" key="1">
    <citation type="submission" date="2014-06" db="EMBL/GenBank/DDBJ databases">
        <title>Saccharopolyspora rectivirgula DSM-43113 Genome sequencing.</title>
        <authorList>
            <person name="Barrera C."/>
            <person name="Millon L."/>
            <person name="Rognon B."/>
            <person name="Zaugg C."/>
            <person name="Monod M."/>
        </authorList>
    </citation>
    <scope>NUCLEOTIDE SEQUENCE [LARGE SCALE GENOMIC DNA]</scope>
    <source>
        <strain evidence="3 4">DSM 43113</strain>
    </source>
</reference>
<proteinExistence type="predicted"/>
<evidence type="ECO:0000256" key="2">
    <source>
        <dbReference type="SAM" id="Phobius"/>
    </source>
</evidence>
<feature type="compositionally biased region" description="Low complexity" evidence="1">
    <location>
        <begin position="22"/>
        <end position="35"/>
    </location>
</feature>
<dbReference type="eggNOG" id="ENOG5034097">
    <property type="taxonomic scope" value="Bacteria"/>
</dbReference>
<evidence type="ECO:0000313" key="4">
    <source>
        <dbReference type="Proteomes" id="UP000031419"/>
    </source>
</evidence>
<sequence>MTYPPQQPGTGGWGQPSDNGFPQQDPAQAPQQQPAWYGNQHTELGAEQQATQYISPAAGFGNPQQQPAAPQWDGGQFPPGGGWVSEPDGFAAVEPTQPKSKMPWVLGGVGAVVVLGGAAVGLYFLMGGGPGEADPVAQEVVDKVNAHDFQALEDKLCQENKAELQSQLEQLEAGRFNIRLGEVIENGNEASAQLKGSWEMGGVSQPVDQVMGLTVENGEWKVCDLDQ</sequence>
<dbReference type="RefSeq" id="WP_029722119.1">
    <property type="nucleotide sequence ID" value="NZ_JAJUIW010000021.1"/>
</dbReference>
<comment type="caution">
    <text evidence="3">The sequence shown here is derived from an EMBL/GenBank/DDBJ whole genome shotgun (WGS) entry which is preliminary data.</text>
</comment>
<protein>
    <recommendedName>
        <fullName evidence="5">DUF4878 domain-containing protein</fullName>
    </recommendedName>
</protein>
<keyword evidence="2" id="KW-0472">Membrane</keyword>
<dbReference type="Proteomes" id="UP000031419">
    <property type="component" value="Unassembled WGS sequence"/>
</dbReference>
<evidence type="ECO:0000256" key="1">
    <source>
        <dbReference type="SAM" id="MobiDB-lite"/>
    </source>
</evidence>
<dbReference type="EMBL" id="JNVU01000017">
    <property type="protein sequence ID" value="KEI44903.1"/>
    <property type="molecule type" value="Genomic_DNA"/>
</dbReference>